<sequence length="726" mass="82019">MDWTVVTRQWWAPRCTAVRGVLFVLVFVFLQSIDSIDLPVYQRCNFGGLSNASYGHGWETSTCLACRSHLAPLGNGQEEEAEASEKGSPRGVNVLLQITIPKLEPEFVNLAAGLLMAQNNVTVYHMSFYRGMRQDVSQVLRQRILARIPCAHVDSSLERRLKIRPIDIAAPIREYCSKRIIVTIPYMEPIQSCIGVAAPAQYRLYSRVFRNLEDPDDRIPDVVVTDMHGYGVLFIAEEFGIPSLVLEDQHAFYESTGQRQGQGGSFRRWIDIIMIGTIRAVMGTKTFTDVSRFRSILGLKRLKHRGSVWSAATAVAVLGHEFNATLPVPKHSFPPVIHLQSPIFPPCLSCMERSTELNTTQQIDSSQQEKTLTLLFVPPPDLSVSWGHEVTRGLSMARRTLLSYDNSCDSTVVSTARSTGGTSNCWHDRMDLRVKWMVDMDLANYLYMPPSRPPGWVEIQNASLFLDNLLHYTKTNHGPTIVMAQCDDEARAVLLMDVPILCLATRGTQQSRENTKVRHLRNFQAREIATKIVNIVWDVRDLALEPTYALHDNEPGSLSRLVSAIQTAGSLIKTPQWPLPDFFQPKKASELQWDFSVAMERKDTLIIGDRKELSQTHTVFWWASWVIIAVSTFLAVVSWIWPLSSRFLRLNGNEHQGLFDGPKQCVEAWLARLPEFNTLWESFRKAWKEDKKAPKKVKQKAATSNGGARASAIKASETLQRKSKQR</sequence>
<name>A0A9N8HI85_9STRA</name>
<accession>A0A9N8HI85</accession>
<proteinExistence type="predicted"/>
<evidence type="ECO:0000256" key="2">
    <source>
        <dbReference type="SAM" id="Phobius"/>
    </source>
</evidence>
<keyword evidence="2" id="KW-0472">Membrane</keyword>
<evidence type="ECO:0000313" key="3">
    <source>
        <dbReference type="EMBL" id="CAB9516158.1"/>
    </source>
</evidence>
<feature type="transmembrane region" description="Helical" evidence="2">
    <location>
        <begin position="619"/>
        <end position="641"/>
    </location>
</feature>
<evidence type="ECO:0000256" key="1">
    <source>
        <dbReference type="SAM" id="MobiDB-lite"/>
    </source>
</evidence>
<protein>
    <submittedName>
        <fullName evidence="3">Uncharacterized protein</fullName>
    </submittedName>
</protein>
<gene>
    <name evidence="3" type="ORF">SEMRO_764_G199030.2</name>
</gene>
<keyword evidence="2" id="KW-1133">Transmembrane helix</keyword>
<keyword evidence="2" id="KW-0812">Transmembrane</keyword>
<reference evidence="3" key="1">
    <citation type="submission" date="2020-06" db="EMBL/GenBank/DDBJ databases">
        <authorList>
            <consortium name="Plant Systems Biology data submission"/>
        </authorList>
    </citation>
    <scope>NUCLEOTIDE SEQUENCE</scope>
    <source>
        <strain evidence="3">D6</strain>
    </source>
</reference>
<feature type="region of interest" description="Disordered" evidence="1">
    <location>
        <begin position="688"/>
        <end position="726"/>
    </location>
</feature>
<dbReference type="EMBL" id="CAICTM010000763">
    <property type="protein sequence ID" value="CAB9516158.1"/>
    <property type="molecule type" value="Genomic_DNA"/>
</dbReference>
<dbReference type="Proteomes" id="UP001153069">
    <property type="component" value="Unassembled WGS sequence"/>
</dbReference>
<keyword evidence="4" id="KW-1185">Reference proteome</keyword>
<evidence type="ECO:0000313" key="4">
    <source>
        <dbReference type="Proteomes" id="UP001153069"/>
    </source>
</evidence>
<comment type="caution">
    <text evidence="3">The sequence shown here is derived from an EMBL/GenBank/DDBJ whole genome shotgun (WGS) entry which is preliminary data.</text>
</comment>
<dbReference type="AlphaFoldDB" id="A0A9N8HI85"/>
<organism evidence="3 4">
    <name type="scientific">Seminavis robusta</name>
    <dbReference type="NCBI Taxonomy" id="568900"/>
    <lineage>
        <taxon>Eukaryota</taxon>
        <taxon>Sar</taxon>
        <taxon>Stramenopiles</taxon>
        <taxon>Ochrophyta</taxon>
        <taxon>Bacillariophyta</taxon>
        <taxon>Bacillariophyceae</taxon>
        <taxon>Bacillariophycidae</taxon>
        <taxon>Naviculales</taxon>
        <taxon>Naviculaceae</taxon>
        <taxon>Seminavis</taxon>
    </lineage>
</organism>